<evidence type="ECO:0000313" key="4">
    <source>
        <dbReference type="Proteomes" id="UP000277671"/>
    </source>
</evidence>
<accession>A0A495JH59</accession>
<feature type="domain" description="M23ase beta-sheet core" evidence="2">
    <location>
        <begin position="233"/>
        <end position="333"/>
    </location>
</feature>
<feature type="signal peptide" evidence="1">
    <location>
        <begin position="1"/>
        <end position="27"/>
    </location>
</feature>
<dbReference type="PANTHER" id="PTHR21666:SF270">
    <property type="entry name" value="MUREIN HYDROLASE ACTIVATOR ENVC"/>
    <property type="match status" value="1"/>
</dbReference>
<dbReference type="RefSeq" id="WP_121157007.1">
    <property type="nucleotide sequence ID" value="NZ_RBKT01000001.1"/>
</dbReference>
<evidence type="ECO:0000259" key="2">
    <source>
        <dbReference type="Pfam" id="PF01551"/>
    </source>
</evidence>
<sequence length="356" mass="36786">MKLLALTPITPIALALAIAVSAVGSGALDPVASTAGCLPAVTEGSPAQTALKALAPTALANAKTIYDTSTQMKLPVRAAVIGIATALQESYLKNMANSNVPRSLTLPHEGVGSDHDSVGLFQQRPLPPDGEGGWGTVQELMTPAISATKFFSKMRTIGGWETMPLTVVAQQVQVSAFPDAYAKHEPLATAIVNAITDGTLTCTAPGSPSASGWIKPVNGTFTSGFRTPDRPDHDGVDVAAPKGTPIYAAAAGIVITATCDAPNCDTDGSIDTPGCGWFVEIAHADQTSTRYCHMLRQPFVAKGQPVTTGQQIGTVGTSGNSTGPHLHFETHTSTPPTSANATEPFAFMRAREVDLG</sequence>
<reference evidence="3 4" key="1">
    <citation type="submission" date="2018-10" db="EMBL/GenBank/DDBJ databases">
        <title>Sequencing the genomes of 1000 actinobacteria strains.</title>
        <authorList>
            <person name="Klenk H.-P."/>
        </authorList>
    </citation>
    <scope>NUCLEOTIDE SEQUENCE [LARGE SCALE GENOMIC DNA]</scope>
    <source>
        <strain evidence="3 4">DSM 45175</strain>
    </source>
</reference>
<dbReference type="Gene3D" id="2.70.70.10">
    <property type="entry name" value="Glucose Permease (Domain IIA)"/>
    <property type="match status" value="1"/>
</dbReference>
<dbReference type="InterPro" id="IPR016047">
    <property type="entry name" value="M23ase_b-sheet_dom"/>
</dbReference>
<dbReference type="Pfam" id="PF01551">
    <property type="entry name" value="Peptidase_M23"/>
    <property type="match status" value="1"/>
</dbReference>
<name>A0A495JH59_9ACTN</name>
<protein>
    <submittedName>
        <fullName evidence="3">Murein DD-endopeptidase MepM/ murein hydrolase activator NlpD</fullName>
    </submittedName>
</protein>
<keyword evidence="4" id="KW-1185">Reference proteome</keyword>
<dbReference type="SUPFAM" id="SSF51261">
    <property type="entry name" value="Duplicated hybrid motif"/>
    <property type="match status" value="1"/>
</dbReference>
<dbReference type="PANTHER" id="PTHR21666">
    <property type="entry name" value="PEPTIDASE-RELATED"/>
    <property type="match status" value="1"/>
</dbReference>
<dbReference type="OrthoDB" id="5496837at2"/>
<gene>
    <name evidence="3" type="ORF">BDK92_2697</name>
</gene>
<dbReference type="EMBL" id="RBKT01000001">
    <property type="protein sequence ID" value="RKR88380.1"/>
    <property type="molecule type" value="Genomic_DNA"/>
</dbReference>
<dbReference type="GO" id="GO:0004222">
    <property type="term" value="F:metalloendopeptidase activity"/>
    <property type="evidence" value="ECO:0007669"/>
    <property type="project" value="TreeGrafter"/>
</dbReference>
<dbReference type="InterPro" id="IPR050570">
    <property type="entry name" value="Cell_wall_metabolism_enzyme"/>
</dbReference>
<keyword evidence="1" id="KW-0732">Signal</keyword>
<dbReference type="CDD" id="cd12797">
    <property type="entry name" value="M23_peptidase"/>
    <property type="match status" value="1"/>
</dbReference>
<comment type="caution">
    <text evidence="3">The sequence shown here is derived from an EMBL/GenBank/DDBJ whole genome shotgun (WGS) entry which is preliminary data.</text>
</comment>
<evidence type="ECO:0000313" key="3">
    <source>
        <dbReference type="EMBL" id="RKR88380.1"/>
    </source>
</evidence>
<proteinExistence type="predicted"/>
<dbReference type="AlphaFoldDB" id="A0A495JH59"/>
<dbReference type="InterPro" id="IPR011055">
    <property type="entry name" value="Dup_hybrid_motif"/>
</dbReference>
<evidence type="ECO:0000256" key="1">
    <source>
        <dbReference type="SAM" id="SignalP"/>
    </source>
</evidence>
<organism evidence="3 4">
    <name type="scientific">Micromonospora pisi</name>
    <dbReference type="NCBI Taxonomy" id="589240"/>
    <lineage>
        <taxon>Bacteria</taxon>
        <taxon>Bacillati</taxon>
        <taxon>Actinomycetota</taxon>
        <taxon>Actinomycetes</taxon>
        <taxon>Micromonosporales</taxon>
        <taxon>Micromonosporaceae</taxon>
        <taxon>Micromonospora</taxon>
    </lineage>
</organism>
<keyword evidence="3" id="KW-0378">Hydrolase</keyword>
<feature type="chain" id="PRO_5019771435" evidence="1">
    <location>
        <begin position="28"/>
        <end position="356"/>
    </location>
</feature>
<dbReference type="Proteomes" id="UP000277671">
    <property type="component" value="Unassembled WGS sequence"/>
</dbReference>